<dbReference type="PANTHER" id="PTHR30069:SF41">
    <property type="entry name" value="HEME_HEMOPEXIN UTILIZATION PROTEIN C"/>
    <property type="match status" value="1"/>
</dbReference>
<dbReference type="Gene3D" id="2.40.160.20">
    <property type="match status" value="1"/>
</dbReference>
<evidence type="ECO:0000256" key="8">
    <source>
        <dbReference type="ARBA" id="ARBA00023004"/>
    </source>
</evidence>
<keyword evidence="9 14" id="KW-0798">TonB box</keyword>
<feature type="chain" id="PRO_5046523615" evidence="15">
    <location>
        <begin position="23"/>
        <end position="1119"/>
    </location>
</feature>
<evidence type="ECO:0000256" key="6">
    <source>
        <dbReference type="ARBA" id="ARBA00022692"/>
    </source>
</evidence>
<name>A0ABX8A7V4_9BRAD</name>
<organism evidence="17 18">
    <name type="scientific">Tardiphaga alba</name>
    <dbReference type="NCBI Taxonomy" id="340268"/>
    <lineage>
        <taxon>Bacteria</taxon>
        <taxon>Pseudomonadati</taxon>
        <taxon>Pseudomonadota</taxon>
        <taxon>Alphaproteobacteria</taxon>
        <taxon>Hyphomicrobiales</taxon>
        <taxon>Nitrobacteraceae</taxon>
        <taxon>Tardiphaga</taxon>
    </lineage>
</organism>
<keyword evidence="5" id="KW-0410">Iron transport</keyword>
<dbReference type="InterPro" id="IPR011250">
    <property type="entry name" value="OMP/PagP_B-barrel"/>
</dbReference>
<dbReference type="Gene3D" id="3.55.50.30">
    <property type="match status" value="1"/>
</dbReference>
<dbReference type="Pfam" id="PF07660">
    <property type="entry name" value="STN"/>
    <property type="match status" value="1"/>
</dbReference>
<evidence type="ECO:0000259" key="16">
    <source>
        <dbReference type="SMART" id="SM00965"/>
    </source>
</evidence>
<evidence type="ECO:0000256" key="14">
    <source>
        <dbReference type="RuleBase" id="RU003357"/>
    </source>
</evidence>
<evidence type="ECO:0000256" key="11">
    <source>
        <dbReference type="ARBA" id="ARBA00023170"/>
    </source>
</evidence>
<dbReference type="Pfam" id="PF00593">
    <property type="entry name" value="TonB_dep_Rec_b-barrel"/>
    <property type="match status" value="1"/>
</dbReference>
<evidence type="ECO:0000256" key="3">
    <source>
        <dbReference type="ARBA" id="ARBA00022448"/>
    </source>
</evidence>
<dbReference type="EMBL" id="CP036498">
    <property type="protein sequence ID" value="QUS39824.1"/>
    <property type="molecule type" value="Genomic_DNA"/>
</dbReference>
<keyword evidence="8" id="KW-0408">Iron</keyword>
<gene>
    <name evidence="17" type="ORF">RPMA_13970</name>
</gene>
<feature type="signal peptide" evidence="15">
    <location>
        <begin position="1"/>
        <end position="22"/>
    </location>
</feature>
<evidence type="ECO:0000256" key="5">
    <source>
        <dbReference type="ARBA" id="ARBA00022496"/>
    </source>
</evidence>
<sequence length="1119" mass="119813">MALLTTASAHAVIVAMPTAAQAQVAVRQTQFNIPAGSMTTALAAFGRQSGLQVTYLPQIASGKQSSGVSGQISADAALAQLLQGSGLNYSFSNARTVAISVPGGASNAAMNTAGAITLDTIEVSGARVSAGDAPYRTPGSNAHVSREQIDRLPPTSPGDVFIGTPGVLNGGNRVGTSLNPNIRGLQGMGRVNTTVDGASNSSTSYRGYAGNRDETYVDPDLIGSIDISKGPSDSVGTGGIGGSINFRTLSAQDIVKPGDNWGVRVKTGIGGNTRSPFIPVIGNTAPPVMRDSNTPSFLNGDSWSGSAAAATMQENFEGIVAFSKRRQGNYYAGSSNVPDGFVFPQGAMGLNPGRNAIVRPGAEVYNTSEDTNSFLAKGKTKWGDGQSFELGYMLYDSKAGEEDEALLNNLSNFGQRQLSKTRLDTYTAKYRHRSDNPLLDLRANLWGTSLDHKRGNAFPAGIRDHSAVTFGGDVANTSRFDTAFGALSFDYGTEFRHEKAQAPELLDAAGQTSRGPNGLRTMTSAFGKSTYEPVKWLALSAGLRVDSYSAEGVGSASVFPDRSGSRVSPNFSVVTTPLEGLQLFAQYKEGYRPPSLRELYWELYTLQVNPNLRGEVSKNWEFGANLLRDDVLTQGDKLRFKAAYFRNRYDDYVIMQDVPDVPGQQHFANIDHANYHGFELSGSYDAGTVFVEGNYTRYVKAEYCTTKSDCSLPKLDSVLANVTPPTFVPPEWSGSVTGGVRFFDQALTIGGRAFFSSTRIGTNWPPENPAAIGLIGLNFTWPQFVVYDLFASYRFSEDTMMNLSIENITDQYYYGPLATTGMPSPGRTARLGLTHRFGGANLPVIPTLPPLGYASKGNPGDDWTGVYVGGHVAQLSSNVASAVTTAAGGPVALSEAVNFSDRGSTFGGQIGYNYQFDNRIVIGMEADFSMLDKRASSRTLTEETASLVGRGQLQSVTEIRLDWLATLRGRLGYSFGRLMVYGTGGAAFLQQSGSRSQYAAVQPTATPTNTDQFFTEADTSTNIGWTAGGGFEFTLHNNWSLKGEYTYAGFSDAGLAYEQAREGATQQYAGARVCVEYFRTICVRYATPIIPGSVDSVQGRDVSNNIGLHMAKVGLNYRF</sequence>
<dbReference type="SMART" id="SM00965">
    <property type="entry name" value="STN"/>
    <property type="match status" value="1"/>
</dbReference>
<accession>A0ABX8A7V4</accession>
<comment type="subcellular location">
    <subcellularLocation>
        <location evidence="1 13">Cell outer membrane</location>
        <topology evidence="1 13">Multi-pass membrane protein</topology>
    </subcellularLocation>
</comment>
<keyword evidence="10 13" id="KW-0472">Membrane</keyword>
<dbReference type="CDD" id="cd01347">
    <property type="entry name" value="ligand_gated_channel"/>
    <property type="match status" value="1"/>
</dbReference>
<dbReference type="InterPro" id="IPR027385">
    <property type="entry name" value="Beta-barrel_OMP"/>
</dbReference>
<dbReference type="PROSITE" id="PS52016">
    <property type="entry name" value="TONB_DEPENDENT_REC_3"/>
    <property type="match status" value="1"/>
</dbReference>
<dbReference type="Proteomes" id="UP000682843">
    <property type="component" value="Chromosome"/>
</dbReference>
<evidence type="ECO:0000256" key="7">
    <source>
        <dbReference type="ARBA" id="ARBA00022729"/>
    </source>
</evidence>
<keyword evidence="4 13" id="KW-1134">Transmembrane beta strand</keyword>
<dbReference type="SUPFAM" id="SSF56925">
    <property type="entry name" value="OMPA-like"/>
    <property type="match status" value="1"/>
</dbReference>
<dbReference type="Pfam" id="PF13505">
    <property type="entry name" value="OMP_b-brl"/>
    <property type="match status" value="1"/>
</dbReference>
<dbReference type="InterPro" id="IPR011662">
    <property type="entry name" value="Secretin/TonB_short_N"/>
</dbReference>
<evidence type="ECO:0000256" key="2">
    <source>
        <dbReference type="ARBA" id="ARBA00009810"/>
    </source>
</evidence>
<dbReference type="PANTHER" id="PTHR30069">
    <property type="entry name" value="TONB-DEPENDENT OUTER MEMBRANE RECEPTOR"/>
    <property type="match status" value="1"/>
</dbReference>
<evidence type="ECO:0000256" key="13">
    <source>
        <dbReference type="PROSITE-ProRule" id="PRU01360"/>
    </source>
</evidence>
<dbReference type="InterPro" id="IPR000531">
    <property type="entry name" value="Beta-barrel_TonB"/>
</dbReference>
<evidence type="ECO:0000313" key="18">
    <source>
        <dbReference type="Proteomes" id="UP000682843"/>
    </source>
</evidence>
<dbReference type="InterPro" id="IPR012910">
    <property type="entry name" value="Plug_dom"/>
</dbReference>
<dbReference type="SUPFAM" id="SSF56935">
    <property type="entry name" value="Porins"/>
    <property type="match status" value="1"/>
</dbReference>
<comment type="similarity">
    <text evidence="2 13 14">Belongs to the TonB-dependent receptor family.</text>
</comment>
<keyword evidence="7 15" id="KW-0732">Signal</keyword>
<dbReference type="InterPro" id="IPR037066">
    <property type="entry name" value="Plug_dom_sf"/>
</dbReference>
<protein>
    <submittedName>
        <fullName evidence="17">TonB-dependent receptor</fullName>
    </submittedName>
</protein>
<keyword evidence="18" id="KW-1185">Reference proteome</keyword>
<keyword evidence="12 13" id="KW-0998">Cell outer membrane</keyword>
<dbReference type="RefSeq" id="WP_211907794.1">
    <property type="nucleotide sequence ID" value="NZ_CP036498.1"/>
</dbReference>
<evidence type="ECO:0000256" key="9">
    <source>
        <dbReference type="ARBA" id="ARBA00023077"/>
    </source>
</evidence>
<evidence type="ECO:0000256" key="4">
    <source>
        <dbReference type="ARBA" id="ARBA00022452"/>
    </source>
</evidence>
<dbReference type="Pfam" id="PF07715">
    <property type="entry name" value="Plug"/>
    <property type="match status" value="1"/>
</dbReference>
<dbReference type="Gene3D" id="2.170.130.10">
    <property type="entry name" value="TonB-dependent receptor, plug domain"/>
    <property type="match status" value="1"/>
</dbReference>
<evidence type="ECO:0000313" key="17">
    <source>
        <dbReference type="EMBL" id="QUS39824.1"/>
    </source>
</evidence>
<reference evidence="17 18" key="1">
    <citation type="submission" date="2019-02" db="EMBL/GenBank/DDBJ databases">
        <title>Emended description of the genus Rhodopseudomonas and description of Rhodopseudomonas albus sp. nov., a non-phototrophic, heavy-metal-tolerant bacterium isolated from garden soil.</title>
        <authorList>
            <person name="Bao Z."/>
            <person name="Cao W.W."/>
            <person name="Sato Y."/>
            <person name="Nishizawa T."/>
            <person name="Zhao J."/>
            <person name="Guo Y."/>
            <person name="Ohta H."/>
        </authorList>
    </citation>
    <scope>NUCLEOTIDE SEQUENCE [LARGE SCALE GENOMIC DNA]</scope>
    <source>
        <strain evidence="17 18">SK50-23</strain>
    </source>
</reference>
<dbReference type="InterPro" id="IPR039426">
    <property type="entry name" value="TonB-dep_rcpt-like"/>
</dbReference>
<dbReference type="InterPro" id="IPR036942">
    <property type="entry name" value="Beta-barrel_TonB_sf"/>
</dbReference>
<evidence type="ECO:0000256" key="1">
    <source>
        <dbReference type="ARBA" id="ARBA00004571"/>
    </source>
</evidence>
<keyword evidence="3 13" id="KW-0813">Transport</keyword>
<keyword evidence="11 17" id="KW-0675">Receptor</keyword>
<keyword evidence="5" id="KW-0406">Ion transport</keyword>
<feature type="domain" description="Secretin/TonB short N-terminal" evidence="16">
    <location>
        <begin position="51"/>
        <end position="102"/>
    </location>
</feature>
<dbReference type="Gene3D" id="2.40.170.20">
    <property type="entry name" value="TonB-dependent receptor, beta-barrel domain"/>
    <property type="match status" value="1"/>
</dbReference>
<keyword evidence="6 13" id="KW-0812">Transmembrane</keyword>
<evidence type="ECO:0000256" key="12">
    <source>
        <dbReference type="ARBA" id="ARBA00023237"/>
    </source>
</evidence>
<proteinExistence type="inferred from homology"/>
<evidence type="ECO:0000256" key="15">
    <source>
        <dbReference type="SAM" id="SignalP"/>
    </source>
</evidence>
<evidence type="ECO:0000256" key="10">
    <source>
        <dbReference type="ARBA" id="ARBA00023136"/>
    </source>
</evidence>